<reference evidence="3 4" key="1">
    <citation type="submission" date="2018-10" db="EMBL/GenBank/DDBJ databases">
        <title>Falsibacillus sp. genome draft.</title>
        <authorList>
            <person name="Shi S."/>
        </authorList>
    </citation>
    <scope>NUCLEOTIDE SEQUENCE [LARGE SCALE GENOMIC DNA]</scope>
    <source>
        <strain evidence="3 4">GY 10110</strain>
    </source>
</reference>
<dbReference type="PANTHER" id="PTHR33745:SF3">
    <property type="entry name" value="RSBT CO-ANTAGONIST PROTEIN RSBRC"/>
    <property type="match status" value="1"/>
</dbReference>
<gene>
    <name evidence="3" type="ORF">D9X91_16420</name>
</gene>
<dbReference type="InterPro" id="IPR002645">
    <property type="entry name" value="STAS_dom"/>
</dbReference>
<dbReference type="PROSITE" id="PS50801">
    <property type="entry name" value="STAS"/>
    <property type="match status" value="1"/>
</dbReference>
<dbReference type="InterPro" id="IPR051932">
    <property type="entry name" value="Bact_StressResp_Reg"/>
</dbReference>
<dbReference type="Pfam" id="PF01740">
    <property type="entry name" value="STAS"/>
    <property type="match status" value="1"/>
</dbReference>
<comment type="caution">
    <text evidence="3">The sequence shown here is derived from an EMBL/GenBank/DDBJ whole genome shotgun (WGS) entry which is preliminary data.</text>
</comment>
<protein>
    <submittedName>
        <fullName evidence="3">STAS domain-containing protein</fullName>
    </submittedName>
</protein>
<feature type="domain" description="STAS" evidence="2">
    <location>
        <begin position="166"/>
        <end position="277"/>
    </location>
</feature>
<evidence type="ECO:0000256" key="1">
    <source>
        <dbReference type="ARBA" id="ARBA00022553"/>
    </source>
</evidence>
<dbReference type="InterPro" id="IPR036513">
    <property type="entry name" value="STAS_dom_sf"/>
</dbReference>
<accession>A0A3L7JW15</accession>
<dbReference type="Gene3D" id="1.10.490.70">
    <property type="entry name" value="Histidine kinase N-terminal domain"/>
    <property type="match status" value="1"/>
</dbReference>
<dbReference type="PANTHER" id="PTHR33745">
    <property type="entry name" value="RSBT ANTAGONIST PROTEIN RSBS-RELATED"/>
    <property type="match status" value="1"/>
</dbReference>
<proteinExistence type="predicted"/>
<dbReference type="CDD" id="cd07041">
    <property type="entry name" value="STAS_RsbR_RsbS_like"/>
    <property type="match status" value="1"/>
</dbReference>
<keyword evidence="4" id="KW-1185">Reference proteome</keyword>
<evidence type="ECO:0000259" key="2">
    <source>
        <dbReference type="PROSITE" id="PS50801"/>
    </source>
</evidence>
<dbReference type="Gene3D" id="3.30.750.24">
    <property type="entry name" value="STAS domain"/>
    <property type="match status" value="1"/>
</dbReference>
<dbReference type="SUPFAM" id="SSF52091">
    <property type="entry name" value="SpoIIaa-like"/>
    <property type="match status" value="1"/>
</dbReference>
<dbReference type="OrthoDB" id="9800154at2"/>
<dbReference type="EMBL" id="RCVZ01000012">
    <property type="protein sequence ID" value="RLQ93851.1"/>
    <property type="molecule type" value="Genomic_DNA"/>
</dbReference>
<name>A0A3L7JW15_9BACI</name>
<dbReference type="Proteomes" id="UP000276770">
    <property type="component" value="Unassembled WGS sequence"/>
</dbReference>
<dbReference type="RefSeq" id="WP_121681733.1">
    <property type="nucleotide sequence ID" value="NZ_RCVZ01000012.1"/>
</dbReference>
<evidence type="ECO:0000313" key="4">
    <source>
        <dbReference type="Proteomes" id="UP000276770"/>
    </source>
</evidence>
<dbReference type="AlphaFoldDB" id="A0A3L7JW15"/>
<organism evidence="3 4">
    <name type="scientific">Falsibacillus albus</name>
    <dbReference type="NCBI Taxonomy" id="2478915"/>
    <lineage>
        <taxon>Bacteria</taxon>
        <taxon>Bacillati</taxon>
        <taxon>Bacillota</taxon>
        <taxon>Bacilli</taxon>
        <taxon>Bacillales</taxon>
        <taxon>Bacillaceae</taxon>
        <taxon>Falsibacillus</taxon>
    </lineage>
</organism>
<sequence length="279" mass="31767">MEEKANALYQFLNEHAPQFTEDWLQHQVKAAGSDYSVDAPAHTLNRIKEQNSQYVRYVAQSLLQTDDEMKKTISEWTSMTAADRVKSQTSLTEVASNSGIFRRVYWQYVQRFVHETSLEITMDDIFEWEKKINYTLDYVLETFTAHFMEILLTRLSSQANLIKELSAPVIALTEKVGLLPLIGDIDTDRAKSLMESTLEQSMTEAISVLVIDFSGVIMVDTMVAHQLFQMIEALRMIGIKTIVTGIRPEIAQTSIQLGVDFSEIETVSTLKDIILKIML</sequence>
<keyword evidence="1" id="KW-0597">Phosphoprotein</keyword>
<evidence type="ECO:0000313" key="3">
    <source>
        <dbReference type="EMBL" id="RLQ93851.1"/>
    </source>
</evidence>